<evidence type="ECO:0000259" key="1">
    <source>
        <dbReference type="Pfam" id="PF01408"/>
    </source>
</evidence>
<sequence>MSEARLTVACLGAGYFSQFHYGAWARLPQVECIGAADQDIDRARATGLPAFADLNAMLAEVVPDILDIILPPPAHRAAIRTALDRRVKTIICQKPFCVDLDEAKAIVQEAEAAGASLIVHENFRFMPWYRAIKAEIDAGRIGTPLQAAFRLRPGDGQGPYAYLDRQPYFQQMPRFLVHETGVHWIDTFRYLFGNPTAVYADLRQINPAIKGEDAGFVLFDHPDGVRTLFDGNRHCDHAADNQRRTMGDAQFEGTKGVLTLLGDGSVSFRAQGSLSVEPVLPADTWGGFGGDCVYHLQHHVVRALREGTPVENEARDYLEVIRIKDAIYRSAETGRKIGLG</sequence>
<keyword evidence="4" id="KW-1185">Reference proteome</keyword>
<dbReference type="EMBL" id="JALIEB010000037">
    <property type="protein sequence ID" value="MCV3274316.1"/>
    <property type="molecule type" value="Genomic_DNA"/>
</dbReference>
<proteinExistence type="predicted"/>
<accession>A0ABT3BL78</accession>
<evidence type="ECO:0000259" key="2">
    <source>
        <dbReference type="Pfam" id="PF22725"/>
    </source>
</evidence>
<dbReference type="Proteomes" id="UP001208690">
    <property type="component" value="Unassembled WGS sequence"/>
</dbReference>
<organism evidence="3 4">
    <name type="scientific">Roseobacter sinensis</name>
    <dbReference type="NCBI Taxonomy" id="2931391"/>
    <lineage>
        <taxon>Bacteria</taxon>
        <taxon>Pseudomonadati</taxon>
        <taxon>Pseudomonadota</taxon>
        <taxon>Alphaproteobacteria</taxon>
        <taxon>Rhodobacterales</taxon>
        <taxon>Roseobacteraceae</taxon>
        <taxon>Roseobacter</taxon>
    </lineage>
</organism>
<name>A0ABT3BL78_9RHOB</name>
<dbReference type="Gene3D" id="3.40.50.720">
    <property type="entry name" value="NAD(P)-binding Rossmann-like Domain"/>
    <property type="match status" value="1"/>
</dbReference>
<dbReference type="PANTHER" id="PTHR43708">
    <property type="entry name" value="CONSERVED EXPRESSED OXIDOREDUCTASE (EUROFUNG)"/>
    <property type="match status" value="1"/>
</dbReference>
<comment type="caution">
    <text evidence="3">The sequence shown here is derived from an EMBL/GenBank/DDBJ whole genome shotgun (WGS) entry which is preliminary data.</text>
</comment>
<feature type="domain" description="Gfo/Idh/MocA-like oxidoreductase N-terminal" evidence="1">
    <location>
        <begin position="7"/>
        <end position="119"/>
    </location>
</feature>
<gene>
    <name evidence="3" type="ORF">MUB52_23035</name>
</gene>
<dbReference type="PANTHER" id="PTHR43708:SF8">
    <property type="entry name" value="OXIDOREDUCTASE"/>
    <property type="match status" value="1"/>
</dbReference>
<protein>
    <submittedName>
        <fullName evidence="3">Gfo/Idh/MocA family oxidoreductase</fullName>
    </submittedName>
</protein>
<dbReference type="InterPro" id="IPR036291">
    <property type="entry name" value="NAD(P)-bd_dom_sf"/>
</dbReference>
<feature type="domain" description="GFO/IDH/MocA-like oxidoreductase" evidence="2">
    <location>
        <begin position="129"/>
        <end position="256"/>
    </location>
</feature>
<dbReference type="Gene3D" id="3.30.360.10">
    <property type="entry name" value="Dihydrodipicolinate Reductase, domain 2"/>
    <property type="match status" value="1"/>
</dbReference>
<evidence type="ECO:0000313" key="4">
    <source>
        <dbReference type="Proteomes" id="UP001208690"/>
    </source>
</evidence>
<dbReference type="SUPFAM" id="SSF55347">
    <property type="entry name" value="Glyceraldehyde-3-phosphate dehydrogenase-like, C-terminal domain"/>
    <property type="match status" value="1"/>
</dbReference>
<reference evidence="3 4" key="1">
    <citation type="submission" date="2022-04" db="EMBL/GenBank/DDBJ databases">
        <title>Roseobacter sp. WL0113 is a bacterium isolated from neritic sediment.</title>
        <authorList>
            <person name="Wang L."/>
            <person name="He W."/>
            <person name="Zhang D.-F."/>
        </authorList>
    </citation>
    <scope>NUCLEOTIDE SEQUENCE [LARGE SCALE GENOMIC DNA]</scope>
    <source>
        <strain evidence="3 4">WL0113</strain>
    </source>
</reference>
<dbReference type="InterPro" id="IPR051317">
    <property type="entry name" value="Gfo/Idh/MocA_oxidoreduct"/>
</dbReference>
<dbReference type="SUPFAM" id="SSF51735">
    <property type="entry name" value="NAD(P)-binding Rossmann-fold domains"/>
    <property type="match status" value="1"/>
</dbReference>
<dbReference type="InterPro" id="IPR000683">
    <property type="entry name" value="Gfo/Idh/MocA-like_OxRdtase_N"/>
</dbReference>
<evidence type="ECO:0000313" key="3">
    <source>
        <dbReference type="EMBL" id="MCV3274316.1"/>
    </source>
</evidence>
<dbReference type="Pfam" id="PF01408">
    <property type="entry name" value="GFO_IDH_MocA"/>
    <property type="match status" value="1"/>
</dbReference>
<dbReference type="InterPro" id="IPR055170">
    <property type="entry name" value="GFO_IDH_MocA-like_dom"/>
</dbReference>
<dbReference type="RefSeq" id="WP_263846521.1">
    <property type="nucleotide sequence ID" value="NZ_JALIEB010000037.1"/>
</dbReference>
<dbReference type="Pfam" id="PF22725">
    <property type="entry name" value="GFO_IDH_MocA_C3"/>
    <property type="match status" value="1"/>
</dbReference>